<dbReference type="InterPro" id="IPR009028">
    <property type="entry name" value="Coatomer/calthrin_app_sub_C"/>
</dbReference>
<feature type="compositionally biased region" description="Low complexity" evidence="4">
    <location>
        <begin position="62"/>
        <end position="71"/>
    </location>
</feature>
<dbReference type="Pfam" id="PF02883">
    <property type="entry name" value="Alpha_adaptinC2"/>
    <property type="match status" value="1"/>
</dbReference>
<dbReference type="AlphaFoldDB" id="A0A060XH20"/>
<evidence type="ECO:0000313" key="6">
    <source>
        <dbReference type="EMBL" id="CDQ78532.1"/>
    </source>
</evidence>
<keyword evidence="2" id="KW-0813">Transport</keyword>
<evidence type="ECO:0000256" key="3">
    <source>
        <dbReference type="ARBA" id="ARBA00022927"/>
    </source>
</evidence>
<dbReference type="InterPro" id="IPR013041">
    <property type="entry name" value="Clathrin_app_Ig-like_sf"/>
</dbReference>
<reference evidence="6" key="2">
    <citation type="submission" date="2014-03" db="EMBL/GenBank/DDBJ databases">
        <authorList>
            <person name="Genoscope - CEA"/>
        </authorList>
    </citation>
    <scope>NUCLEOTIDE SEQUENCE</scope>
</reference>
<dbReference type="SUPFAM" id="SSF49348">
    <property type="entry name" value="Clathrin adaptor appendage domain"/>
    <property type="match status" value="1"/>
</dbReference>
<feature type="compositionally biased region" description="Low complexity" evidence="4">
    <location>
        <begin position="42"/>
        <end position="51"/>
    </location>
</feature>
<feature type="region of interest" description="Disordered" evidence="4">
    <location>
        <begin position="62"/>
        <end position="81"/>
    </location>
</feature>
<reference evidence="6" key="1">
    <citation type="journal article" date="2014" name="Nat. Commun.">
        <title>The rainbow trout genome provides novel insights into evolution after whole-genome duplication in vertebrates.</title>
        <authorList>
            <person name="Berthelot C."/>
            <person name="Brunet F."/>
            <person name="Chalopin D."/>
            <person name="Juanchich A."/>
            <person name="Bernard M."/>
            <person name="Noel B."/>
            <person name="Bento P."/>
            <person name="Da Silva C."/>
            <person name="Labadie K."/>
            <person name="Alberti A."/>
            <person name="Aury J.M."/>
            <person name="Louis A."/>
            <person name="Dehais P."/>
            <person name="Bardou P."/>
            <person name="Montfort J."/>
            <person name="Klopp C."/>
            <person name="Cabau C."/>
            <person name="Gaspin C."/>
            <person name="Thorgaard G.H."/>
            <person name="Boussaha M."/>
            <person name="Quillet E."/>
            <person name="Guyomard R."/>
            <person name="Galiana D."/>
            <person name="Bobe J."/>
            <person name="Volff J.N."/>
            <person name="Genet C."/>
            <person name="Wincker P."/>
            <person name="Jaillon O."/>
            <person name="Roest Crollius H."/>
            <person name="Guiguen Y."/>
        </authorList>
    </citation>
    <scope>NUCLEOTIDE SEQUENCE [LARGE SCALE GENOMIC DNA]</scope>
</reference>
<comment type="subcellular location">
    <subcellularLocation>
        <location evidence="1">Endomembrane system</location>
        <topology evidence="1">Peripheral membrane protein</topology>
    </subcellularLocation>
</comment>
<dbReference type="GO" id="GO:0006886">
    <property type="term" value="P:intracellular protein transport"/>
    <property type="evidence" value="ECO:0007669"/>
    <property type="project" value="InterPro"/>
</dbReference>
<protein>
    <recommendedName>
        <fullName evidence="5">Clathrin adaptor alpha/beta/gamma-adaptin appendage Ig-like subdomain domain-containing protein</fullName>
    </recommendedName>
</protein>
<dbReference type="InterPro" id="IPR013037">
    <property type="entry name" value="Clathrin_b-adaptin_app_Ig-like"/>
</dbReference>
<accession>A0A060XH20</accession>
<dbReference type="PaxDb" id="8022-A0A060XH20"/>
<dbReference type="FunFam" id="3.30.310.10:FF:000039">
    <property type="entry name" value="AP complex subunit beta"/>
    <property type="match status" value="1"/>
</dbReference>
<dbReference type="STRING" id="8022.A0A060XH20"/>
<dbReference type="FunFam" id="2.60.40.1150:FF:000001">
    <property type="entry name" value="AP complex subunit beta"/>
    <property type="match status" value="1"/>
</dbReference>
<dbReference type="Proteomes" id="UP000193380">
    <property type="component" value="Unassembled WGS sequence"/>
</dbReference>
<evidence type="ECO:0000256" key="1">
    <source>
        <dbReference type="ARBA" id="ARBA00004184"/>
    </source>
</evidence>
<dbReference type="Gene3D" id="2.60.40.1150">
    <property type="match status" value="1"/>
</dbReference>
<organism evidence="6 7">
    <name type="scientific">Oncorhynchus mykiss</name>
    <name type="common">Rainbow trout</name>
    <name type="synonym">Salmo gairdneri</name>
    <dbReference type="NCBI Taxonomy" id="8022"/>
    <lineage>
        <taxon>Eukaryota</taxon>
        <taxon>Metazoa</taxon>
        <taxon>Chordata</taxon>
        <taxon>Craniata</taxon>
        <taxon>Vertebrata</taxon>
        <taxon>Euteleostomi</taxon>
        <taxon>Actinopterygii</taxon>
        <taxon>Neopterygii</taxon>
        <taxon>Teleostei</taxon>
        <taxon>Protacanthopterygii</taxon>
        <taxon>Salmoniformes</taxon>
        <taxon>Salmonidae</taxon>
        <taxon>Salmoninae</taxon>
        <taxon>Oncorhynchus</taxon>
    </lineage>
</organism>
<sequence>MNLNKLKNFLNAPFYCVTLSSISPSSPRGESTESPDVGAAGGSAPEAAPSIIPSQGDLLGDLLNLDMAPPTTSGPPPPSTGMQMGGMDLLGGGLDSLLGGDIGGSPAMGAGFGAAPAVMPASLNAPVGGGLGDLFDLGGVGMPMGAYIPPKIVWLPAMKAKGLEISGTFARRAGVIQMELILTNKAMSVMTDFAIQFNRNSFGLAPAGPLQVLTPLGPNQTIEVSLPLSTVGPVMKMDPLNNLQVAVKNNIDVFYFSCQYPISMLFVEDGKMERQVFLATWKDIPNDNESQFQIKDCHLNSGETDKHGGIKGEGRGGECVPLHAICVKTA</sequence>
<dbReference type="GO" id="GO:0016192">
    <property type="term" value="P:vesicle-mediated transport"/>
    <property type="evidence" value="ECO:0007669"/>
    <property type="project" value="InterPro"/>
</dbReference>
<keyword evidence="3" id="KW-0653">Protein transport</keyword>
<dbReference type="SMART" id="SM00809">
    <property type="entry name" value="Alpha_adaptinC2"/>
    <property type="match status" value="1"/>
</dbReference>
<feature type="region of interest" description="Disordered" evidence="4">
    <location>
        <begin position="21"/>
        <end position="51"/>
    </location>
</feature>
<evidence type="ECO:0000256" key="2">
    <source>
        <dbReference type="ARBA" id="ARBA00022448"/>
    </source>
</evidence>
<gene>
    <name evidence="6" type="ORF">GSONMT00021686001</name>
</gene>
<evidence type="ECO:0000256" key="4">
    <source>
        <dbReference type="SAM" id="MobiDB-lite"/>
    </source>
</evidence>
<dbReference type="Pfam" id="PF09066">
    <property type="entry name" value="B2-adapt-app_C"/>
    <property type="match status" value="1"/>
</dbReference>
<dbReference type="InterPro" id="IPR015151">
    <property type="entry name" value="B-adaptin_app_sub_C"/>
</dbReference>
<evidence type="ECO:0000313" key="7">
    <source>
        <dbReference type="Proteomes" id="UP000193380"/>
    </source>
</evidence>
<dbReference type="GO" id="GO:0030131">
    <property type="term" value="C:clathrin adaptor complex"/>
    <property type="evidence" value="ECO:0007669"/>
    <property type="project" value="InterPro"/>
</dbReference>
<evidence type="ECO:0000259" key="5">
    <source>
        <dbReference type="SMART" id="SM00809"/>
    </source>
</evidence>
<dbReference type="SUPFAM" id="SSF55711">
    <property type="entry name" value="Subdomain of clathrin and coatomer appendage domain"/>
    <property type="match status" value="1"/>
</dbReference>
<dbReference type="GO" id="GO:0012505">
    <property type="term" value="C:endomembrane system"/>
    <property type="evidence" value="ECO:0007669"/>
    <property type="project" value="UniProtKB-SubCell"/>
</dbReference>
<name>A0A060XH20_ONCMY</name>
<dbReference type="EMBL" id="FR905339">
    <property type="protein sequence ID" value="CDQ78532.1"/>
    <property type="molecule type" value="Genomic_DNA"/>
</dbReference>
<feature type="domain" description="Clathrin adaptor alpha/beta/gamma-adaptin appendage Ig-like subdomain" evidence="5">
    <location>
        <begin position="147"/>
        <end position="257"/>
    </location>
</feature>
<dbReference type="InterPro" id="IPR008152">
    <property type="entry name" value="Clathrin_a/b/g-adaptin_app_Ig"/>
</dbReference>
<proteinExistence type="predicted"/>
<dbReference type="InterPro" id="IPR012295">
    <property type="entry name" value="TBP_dom_sf"/>
</dbReference>
<dbReference type="Gene3D" id="3.30.310.10">
    <property type="entry name" value="TATA-Binding Protein"/>
    <property type="match status" value="1"/>
</dbReference>